<dbReference type="InterPro" id="IPR001173">
    <property type="entry name" value="Glyco_trans_2-like"/>
</dbReference>
<dbReference type="SUPFAM" id="SSF53448">
    <property type="entry name" value="Nucleotide-diphospho-sugar transferases"/>
    <property type="match status" value="1"/>
</dbReference>
<dbReference type="EMBL" id="JACCBB010000001">
    <property type="protein sequence ID" value="NYD24583.1"/>
    <property type="molecule type" value="Genomic_DNA"/>
</dbReference>
<name>A0A7Y9DQ11_9ACTN</name>
<protein>
    <recommendedName>
        <fullName evidence="1">Glycosyltransferase 2-like domain-containing protein</fullName>
    </recommendedName>
</protein>
<dbReference type="PANTHER" id="PTHR43630">
    <property type="entry name" value="POLY-BETA-1,6-N-ACETYL-D-GLUCOSAMINE SYNTHASE"/>
    <property type="match status" value="1"/>
</dbReference>
<reference evidence="2 3" key="1">
    <citation type="submission" date="2020-07" db="EMBL/GenBank/DDBJ databases">
        <title>Sequencing the genomes of 1000 actinobacteria strains.</title>
        <authorList>
            <person name="Klenk H.-P."/>
        </authorList>
    </citation>
    <scope>NUCLEOTIDE SEQUENCE [LARGE SCALE GENOMIC DNA]</scope>
    <source>
        <strain evidence="2 3">DSM 7487</strain>
    </source>
</reference>
<proteinExistence type="predicted"/>
<organism evidence="2 3">
    <name type="scientific">Kineococcus aurantiacus</name>
    <dbReference type="NCBI Taxonomy" id="37633"/>
    <lineage>
        <taxon>Bacteria</taxon>
        <taxon>Bacillati</taxon>
        <taxon>Actinomycetota</taxon>
        <taxon>Actinomycetes</taxon>
        <taxon>Kineosporiales</taxon>
        <taxon>Kineosporiaceae</taxon>
        <taxon>Kineococcus</taxon>
    </lineage>
</organism>
<dbReference type="InterPro" id="IPR011990">
    <property type="entry name" value="TPR-like_helical_dom_sf"/>
</dbReference>
<dbReference type="PANTHER" id="PTHR43630:SF2">
    <property type="entry name" value="GLYCOSYLTRANSFERASE"/>
    <property type="match status" value="1"/>
</dbReference>
<dbReference type="InterPro" id="IPR029044">
    <property type="entry name" value="Nucleotide-diphossugar_trans"/>
</dbReference>
<dbReference type="Gene3D" id="3.90.550.10">
    <property type="entry name" value="Spore Coat Polysaccharide Biosynthesis Protein SpsA, Chain A"/>
    <property type="match status" value="1"/>
</dbReference>
<dbReference type="Proteomes" id="UP000521922">
    <property type="component" value="Unassembled WGS sequence"/>
</dbReference>
<evidence type="ECO:0000313" key="3">
    <source>
        <dbReference type="Proteomes" id="UP000521922"/>
    </source>
</evidence>
<dbReference type="CDD" id="cd02511">
    <property type="entry name" value="Beta4Glucosyltransferase"/>
    <property type="match status" value="1"/>
</dbReference>
<dbReference type="AlphaFoldDB" id="A0A7Y9DQ11"/>
<dbReference type="Gene3D" id="1.25.40.10">
    <property type="entry name" value="Tetratricopeptide repeat domain"/>
    <property type="match status" value="1"/>
</dbReference>
<dbReference type="Pfam" id="PF00535">
    <property type="entry name" value="Glycos_transf_2"/>
    <property type="match status" value="1"/>
</dbReference>
<evidence type="ECO:0000259" key="1">
    <source>
        <dbReference type="Pfam" id="PF00535"/>
    </source>
</evidence>
<evidence type="ECO:0000313" key="2">
    <source>
        <dbReference type="EMBL" id="NYD24583.1"/>
    </source>
</evidence>
<feature type="domain" description="Glycosyltransferase 2-like" evidence="1">
    <location>
        <begin position="16"/>
        <end position="94"/>
    </location>
</feature>
<comment type="caution">
    <text evidence="2">The sequence shown here is derived from an EMBL/GenBank/DDBJ whole genome shotgun (WGS) entry which is preliminary data.</text>
</comment>
<keyword evidence="3" id="KW-1185">Reference proteome</keyword>
<dbReference type="RefSeq" id="WP_179755064.1">
    <property type="nucleotide sequence ID" value="NZ_BAAAGN010000026.1"/>
</dbReference>
<accession>A0A7Y9DQ11</accession>
<gene>
    <name evidence="2" type="ORF">BJ968_004123</name>
</gene>
<sequence>MSNQQVLVSGCYIVKDEEDVLAASLQALGPFVDEVVVYDTGSSDRTREIAREFGAVVVEGFWDDDFGAARNRALEHCRGRWVFAVDADEVATGDPRAFRRCLQRSDATALSVPLTSDTWDGVTGTLSFPLVRVFLRRLCHWEGALHEQLMTTQGAPAAQPTTGVGLQHSGYTTVRQHQRGKGERNLRLARRSVEESRPHGSPRLDTHLIDLGRSALMAGALEEAAAAFAEVDRRVLTSAQGVVAAHNAIAAATGTGDLEAAREWLTAAAGWGETQPVLAGLEARIALAAGDAARAVELLQDQEHLPQVDGVVFRGLTFAEVHVNALLKQERLEEAVSLLLRHVAGGRLSTSYAGSLLVLSQLDGGVRRFAEALPAELVVPCLGQLEVSDPRLVDELLEALWVRGGSTAAVLASASRRWLQLPFERALVWSLRLREAGFPDECPLRRIVASPERDARTRVLSGAVLVEIGEGEVLAVLEPLLEQLDESEVPALLAELRAVAPAFAAALVPA</sequence>